<dbReference type="PANTHER" id="PTHR11011">
    <property type="entry name" value="MALE STERILITY PROTEIN 2-RELATED"/>
    <property type="match status" value="1"/>
</dbReference>
<accession>A0A4Q9KN42</accession>
<dbReference type="GO" id="GO:0016787">
    <property type="term" value="F:hydrolase activity"/>
    <property type="evidence" value="ECO:0007669"/>
    <property type="project" value="UniProtKB-KW"/>
</dbReference>
<dbReference type="InterPro" id="IPR036412">
    <property type="entry name" value="HAD-like_sf"/>
</dbReference>
<dbReference type="Pfam" id="PF12710">
    <property type="entry name" value="HAD"/>
    <property type="match status" value="1"/>
</dbReference>
<dbReference type="Gene3D" id="3.40.50.1000">
    <property type="entry name" value="HAD superfamily/HAD-like"/>
    <property type="match status" value="1"/>
</dbReference>
<keyword evidence="2" id="KW-0378">Hydrolase</keyword>
<name>A0A4Q9KN42_PROTD</name>
<organism evidence="2 3">
    <name type="scientific">Propioniciclava tarda</name>
    <dbReference type="NCBI Taxonomy" id="433330"/>
    <lineage>
        <taxon>Bacteria</taxon>
        <taxon>Bacillati</taxon>
        <taxon>Actinomycetota</taxon>
        <taxon>Actinomycetes</taxon>
        <taxon>Propionibacteriales</taxon>
        <taxon>Propionibacteriaceae</taxon>
        <taxon>Propioniciclava</taxon>
    </lineage>
</organism>
<dbReference type="Gene3D" id="1.20.1440.100">
    <property type="entry name" value="SG protein - dephosphorylation function"/>
    <property type="match status" value="1"/>
</dbReference>
<dbReference type="SUPFAM" id="SSF56784">
    <property type="entry name" value="HAD-like"/>
    <property type="match status" value="1"/>
</dbReference>
<dbReference type="GO" id="GO:0035336">
    <property type="term" value="P:long-chain fatty-acyl-CoA metabolic process"/>
    <property type="evidence" value="ECO:0007669"/>
    <property type="project" value="TreeGrafter"/>
</dbReference>
<dbReference type="Gene3D" id="3.40.50.720">
    <property type="entry name" value="NAD(P)-binding Rossmann-like Domain"/>
    <property type="match status" value="1"/>
</dbReference>
<gene>
    <name evidence="2" type="ORF">ET996_02990</name>
</gene>
<protein>
    <submittedName>
        <fullName evidence="2">HAD-IB family hydrolase</fullName>
    </submittedName>
</protein>
<evidence type="ECO:0000313" key="2">
    <source>
        <dbReference type="EMBL" id="TBT95953.1"/>
    </source>
</evidence>
<dbReference type="Proteomes" id="UP000291933">
    <property type="component" value="Unassembled WGS sequence"/>
</dbReference>
<feature type="domain" description="Thioester reductase (TE)" evidence="1">
    <location>
        <begin position="18"/>
        <end position="341"/>
    </location>
</feature>
<dbReference type="NCBIfam" id="TIGR01490">
    <property type="entry name" value="HAD-SF-IB-hyp1"/>
    <property type="match status" value="1"/>
</dbReference>
<dbReference type="InterPro" id="IPR036291">
    <property type="entry name" value="NAD(P)-bd_dom_sf"/>
</dbReference>
<dbReference type="GO" id="GO:0010345">
    <property type="term" value="P:suberin biosynthetic process"/>
    <property type="evidence" value="ECO:0007669"/>
    <property type="project" value="TreeGrafter"/>
</dbReference>
<dbReference type="SUPFAM" id="SSF51735">
    <property type="entry name" value="NAD(P)-binding Rossmann-fold domains"/>
    <property type="match status" value="1"/>
</dbReference>
<dbReference type="GO" id="GO:0080019">
    <property type="term" value="F:alcohol-forming very long-chain fatty acyl-CoA reductase activity"/>
    <property type="evidence" value="ECO:0007669"/>
    <property type="project" value="InterPro"/>
</dbReference>
<dbReference type="PANTHER" id="PTHR11011:SF45">
    <property type="entry name" value="FATTY ACYL-COA REDUCTASE CG8306-RELATED"/>
    <property type="match status" value="1"/>
</dbReference>
<dbReference type="InterPro" id="IPR013120">
    <property type="entry name" value="FAR_NAD-bd"/>
</dbReference>
<keyword evidence="3" id="KW-1185">Reference proteome</keyword>
<comment type="caution">
    <text evidence="2">The sequence shown here is derived from an EMBL/GenBank/DDBJ whole genome shotgun (WGS) entry which is preliminary data.</text>
</comment>
<dbReference type="Pfam" id="PF07993">
    <property type="entry name" value="NAD_binding_4"/>
    <property type="match status" value="1"/>
</dbReference>
<evidence type="ECO:0000313" key="3">
    <source>
        <dbReference type="Proteomes" id="UP000291933"/>
    </source>
</evidence>
<proteinExistence type="predicted"/>
<dbReference type="OrthoDB" id="25607at2"/>
<dbReference type="InterPro" id="IPR026055">
    <property type="entry name" value="FAR"/>
</dbReference>
<dbReference type="EMBL" id="SDMR01000002">
    <property type="protein sequence ID" value="TBT95953.1"/>
    <property type="molecule type" value="Genomic_DNA"/>
</dbReference>
<dbReference type="InterPro" id="IPR006385">
    <property type="entry name" value="HAD_hydro_SerB1"/>
</dbReference>
<evidence type="ECO:0000259" key="1">
    <source>
        <dbReference type="Pfam" id="PF07993"/>
    </source>
</evidence>
<sequence>MPSSSTPADTPERRRILLTGATGFVGQAVLLALLETSTDVDVVAVVRGKKGEDAAARLAGLLDKPAFSRFVESRGGGSARAEFARRVTVIPADLSGLDADAAAVAQLRDGGRLSAAVHCASAVSFDLAIDEAFDTNVGGALGLYRALAASGQDPHVVHVSTAYVGGSARGLRTEGPLAHRVDWRSEQAWATASRNDAELASRSADALARHLRRAALVHGKEGPNAVAAAAEEARRASVQDGLVEAGRLRAQTLGWTDVYTFTKAMAERVAETEWAGQGHRLSIVRPSIIESSQSWPYPGWIDGYKVADPLIMAYARGMLPEIPALPDSLLDVIPVDMVVGVIVALALGLTERTGTDAYYQVVSGTTNPLPFHTMVDSVHDYFTVNPLTDEKGRPIKVPRWTYRRGHLVEPIIALQESGVRLAEGVATVVPRRNARRWAGTLHKQRTGLTTLRKFVELYKNYTRTELVFDDAHTRALLAELGERAPISFDVASVNWPTYFTDHHLPELVKLTSDYSAKKKADRARRAGVEDLEVTPTAAAVFDLDGTVSSATVVTQFLALQGALRGPLGQGLQAASIAWNSPAYLGADRRARSTFLRTFARRYAGIGVQELSDAVSGRYARWLRKTLRPEALERIEAHRAAGHRTVLVTGVPAPFVAALADLFDEIVATPLESTDGELTGYLGGPPVVDEARAAWLLRYAAEKGLDLAASHGYGDSQADVTWLSLLGHPHAVDPDLGLYAEAKRNRWPILEW</sequence>
<dbReference type="AlphaFoldDB" id="A0A4Q9KN42"/>
<reference evidence="2 3" key="1">
    <citation type="submission" date="2019-01" db="EMBL/GenBank/DDBJ databases">
        <title>Lactibacter flavus gen. nov., sp. nov., a novel bacterium of the family Propionibacteriaceae isolated from raw milk and dairy products.</title>
        <authorList>
            <person name="Huptas C."/>
            <person name="Wenning M."/>
            <person name="Breitenwieser F."/>
            <person name="Doll E."/>
            <person name="Von Neubeck M."/>
            <person name="Busse H.-J."/>
            <person name="Scherer S."/>
        </authorList>
    </citation>
    <scope>NUCLEOTIDE SEQUENCE [LARGE SCALE GENOMIC DNA]</scope>
    <source>
        <strain evidence="2 3">DSM 22130</strain>
    </source>
</reference>
<dbReference type="RefSeq" id="WP_131171068.1">
    <property type="nucleotide sequence ID" value="NZ_FXTL01000002.1"/>
</dbReference>
<dbReference type="InterPro" id="IPR023214">
    <property type="entry name" value="HAD_sf"/>
</dbReference>